<dbReference type="InterPro" id="IPR004026">
    <property type="entry name" value="Ada_DNA_repair_Zn-bd"/>
</dbReference>
<dbReference type="GO" id="GO:0004519">
    <property type="term" value="F:endonuclease activity"/>
    <property type="evidence" value="ECO:0007669"/>
    <property type="project" value="UniProtKB-KW"/>
</dbReference>
<sequence length="215" mass="24847">MRVGRIGRGWPAVLGLLWVLAAIASAARTLPEEGVVAKVFDGDTVLLHSGERIRYLGIDAPEVAHDRRPADCYGYEAKERNARWVLGKKIRLEYEGEPRDSYGRLMAYVFLTDGRLINAELVREGCAWVFRKDISPRMFERLLSAQRDALAYRRGMWDACPVEPEDRYIGNKRSYVFHRPHCRFGKKVSKTNRVVFFTRWSALEKGYHPCRRCKP</sequence>
<keyword evidence="4" id="KW-0010">Activator</keyword>
<dbReference type="GO" id="GO:0008168">
    <property type="term" value="F:methyltransferase activity"/>
    <property type="evidence" value="ECO:0007669"/>
    <property type="project" value="InterPro"/>
</dbReference>
<dbReference type="GO" id="GO:0008270">
    <property type="term" value="F:zinc ion binding"/>
    <property type="evidence" value="ECO:0007669"/>
    <property type="project" value="InterPro"/>
</dbReference>
<accession>A0A4P8L3C0</accession>
<dbReference type="InterPro" id="IPR035451">
    <property type="entry name" value="Ada-like_dom_sf"/>
</dbReference>
<evidence type="ECO:0000313" key="7">
    <source>
        <dbReference type="Proteomes" id="UP000298602"/>
    </source>
</evidence>
<evidence type="ECO:0000313" key="6">
    <source>
        <dbReference type="EMBL" id="QCQ22446.1"/>
    </source>
</evidence>
<dbReference type="KEGG" id="dax:FDQ92_09905"/>
<proteinExistence type="predicted"/>
<evidence type="ECO:0000259" key="5">
    <source>
        <dbReference type="PROSITE" id="PS50830"/>
    </source>
</evidence>
<reference evidence="6 7" key="1">
    <citation type="submission" date="2019-05" db="EMBL/GenBank/DDBJ databases">
        <title>The Complete Genome Sequence of the n-alkane-degrading Desulfoglaeba alkanexedens ALDC reveals multiple alkylsuccinate synthase gene clusters.</title>
        <authorList>
            <person name="Callaghan A.V."/>
            <person name="Davidova I.A."/>
            <person name="Duncan K.E."/>
            <person name="Morris B."/>
            <person name="McInerney M.J."/>
        </authorList>
    </citation>
    <scope>NUCLEOTIDE SEQUENCE [LARGE SCALE GENOMIC DNA]</scope>
    <source>
        <strain evidence="6 7">ALDC</strain>
    </source>
</reference>
<evidence type="ECO:0000256" key="4">
    <source>
        <dbReference type="ARBA" id="ARBA00023159"/>
    </source>
</evidence>
<dbReference type="OrthoDB" id="4376109at2"/>
<dbReference type="GO" id="GO:0016787">
    <property type="term" value="F:hydrolase activity"/>
    <property type="evidence" value="ECO:0007669"/>
    <property type="project" value="UniProtKB-KW"/>
</dbReference>
<dbReference type="Pfam" id="PF00565">
    <property type="entry name" value="SNase"/>
    <property type="match status" value="1"/>
</dbReference>
<dbReference type="GO" id="GO:0003677">
    <property type="term" value="F:DNA binding"/>
    <property type="evidence" value="ECO:0007669"/>
    <property type="project" value="InterPro"/>
</dbReference>
<dbReference type="SUPFAM" id="SSF50199">
    <property type="entry name" value="Staphylococcal nuclease"/>
    <property type="match status" value="1"/>
</dbReference>
<reference evidence="6 7" key="2">
    <citation type="submission" date="2019-05" db="EMBL/GenBank/DDBJ databases">
        <authorList>
            <person name="Suflita J.M."/>
            <person name="Marks C.R."/>
        </authorList>
    </citation>
    <scope>NUCLEOTIDE SEQUENCE [LARGE SCALE GENOMIC DNA]</scope>
    <source>
        <strain evidence="6 7">ALDC</strain>
    </source>
</reference>
<feature type="domain" description="TNase-like" evidence="5">
    <location>
        <begin position="30"/>
        <end position="159"/>
    </location>
</feature>
<organism evidence="6 7">
    <name type="scientific">Desulfoglaeba alkanexedens ALDC</name>
    <dbReference type="NCBI Taxonomy" id="980445"/>
    <lineage>
        <taxon>Bacteria</taxon>
        <taxon>Pseudomonadati</taxon>
        <taxon>Thermodesulfobacteriota</taxon>
        <taxon>Syntrophobacteria</taxon>
        <taxon>Syntrophobacterales</taxon>
        <taxon>Syntrophobacteraceae</taxon>
        <taxon>Desulfoglaeba</taxon>
    </lineage>
</organism>
<dbReference type="Gene3D" id="2.40.50.90">
    <property type="match status" value="1"/>
</dbReference>
<name>A0A4P8L3C0_9BACT</name>
<gene>
    <name evidence="6" type="ORF">FDQ92_09905</name>
</gene>
<dbReference type="PANTHER" id="PTHR12302">
    <property type="entry name" value="EBNA2 BINDING PROTEIN P100"/>
    <property type="match status" value="1"/>
</dbReference>
<dbReference type="AlphaFoldDB" id="A0A4P8L3C0"/>
<dbReference type="InterPro" id="IPR035437">
    <property type="entry name" value="SNase_OB-fold_sf"/>
</dbReference>
<dbReference type="Gene3D" id="3.40.10.10">
    <property type="entry name" value="DNA Methylphosphotriester Repair Domain"/>
    <property type="match status" value="1"/>
</dbReference>
<keyword evidence="3" id="KW-0378">Hydrolase</keyword>
<evidence type="ECO:0000256" key="2">
    <source>
        <dbReference type="ARBA" id="ARBA00022759"/>
    </source>
</evidence>
<evidence type="ECO:0000256" key="1">
    <source>
        <dbReference type="ARBA" id="ARBA00022722"/>
    </source>
</evidence>
<keyword evidence="7" id="KW-1185">Reference proteome</keyword>
<dbReference type="PANTHER" id="PTHR12302:SF3">
    <property type="entry name" value="SERINE_THREONINE-PROTEIN KINASE 31"/>
    <property type="match status" value="1"/>
</dbReference>
<dbReference type="SUPFAM" id="SSF57884">
    <property type="entry name" value="Ada DNA repair protein, N-terminal domain (N-Ada 10)"/>
    <property type="match status" value="1"/>
</dbReference>
<dbReference type="EMBL" id="CP040098">
    <property type="protein sequence ID" value="QCQ22446.1"/>
    <property type="molecule type" value="Genomic_DNA"/>
</dbReference>
<protein>
    <submittedName>
        <fullName evidence="6">Nuclease</fullName>
    </submittedName>
</protein>
<dbReference type="Proteomes" id="UP000298602">
    <property type="component" value="Chromosome"/>
</dbReference>
<dbReference type="GO" id="GO:0006355">
    <property type="term" value="P:regulation of DNA-templated transcription"/>
    <property type="evidence" value="ECO:0007669"/>
    <property type="project" value="InterPro"/>
</dbReference>
<dbReference type="Pfam" id="PF02805">
    <property type="entry name" value="Ada_Zn_binding"/>
    <property type="match status" value="1"/>
</dbReference>
<dbReference type="SMART" id="SM00318">
    <property type="entry name" value="SNc"/>
    <property type="match status" value="1"/>
</dbReference>
<keyword evidence="2" id="KW-0255">Endonuclease</keyword>
<evidence type="ECO:0000256" key="3">
    <source>
        <dbReference type="ARBA" id="ARBA00022801"/>
    </source>
</evidence>
<keyword evidence="1" id="KW-0540">Nuclease</keyword>
<dbReference type="GO" id="GO:0006281">
    <property type="term" value="P:DNA repair"/>
    <property type="evidence" value="ECO:0007669"/>
    <property type="project" value="InterPro"/>
</dbReference>
<dbReference type="InterPro" id="IPR016071">
    <property type="entry name" value="Staphylococal_nuclease_OB-fold"/>
</dbReference>
<dbReference type="PROSITE" id="PS50830">
    <property type="entry name" value="TNASE_3"/>
    <property type="match status" value="1"/>
</dbReference>